<evidence type="ECO:0000256" key="2">
    <source>
        <dbReference type="ARBA" id="ARBA00012180"/>
    </source>
</evidence>
<dbReference type="InterPro" id="IPR043128">
    <property type="entry name" value="Rev_trsase/Diguanyl_cyclase"/>
</dbReference>
<accession>A0A6A4T817</accession>
<dbReference type="Pfam" id="PF00078">
    <property type="entry name" value="RVT_1"/>
    <property type="match status" value="1"/>
</dbReference>
<dbReference type="EMBL" id="VEVO01000007">
    <property type="protein sequence ID" value="KAF0039211.1"/>
    <property type="molecule type" value="Genomic_DNA"/>
</dbReference>
<reference evidence="4 5" key="1">
    <citation type="submission" date="2019-06" db="EMBL/GenBank/DDBJ databases">
        <title>Draft genomes of female and male turbot (Scophthalmus maximus).</title>
        <authorList>
            <person name="Xu H."/>
            <person name="Xu X.-W."/>
            <person name="Shao C."/>
            <person name="Chen S."/>
        </authorList>
    </citation>
    <scope>NUCLEOTIDE SEQUENCE [LARGE SCALE GENOMIC DNA]</scope>
    <source>
        <strain evidence="4">Ysfricsl-2016a</strain>
        <tissue evidence="4">Blood</tissue>
    </source>
</reference>
<dbReference type="InterPro" id="IPR043502">
    <property type="entry name" value="DNA/RNA_pol_sf"/>
</dbReference>
<dbReference type="Proteomes" id="UP000438429">
    <property type="component" value="Unassembled WGS sequence"/>
</dbReference>
<evidence type="ECO:0000313" key="4">
    <source>
        <dbReference type="EMBL" id="KAF0039211.1"/>
    </source>
</evidence>
<dbReference type="CDD" id="cd01647">
    <property type="entry name" value="RT_LTR"/>
    <property type="match status" value="1"/>
</dbReference>
<dbReference type="InterPro" id="IPR051320">
    <property type="entry name" value="Viral_Replic_Matur_Polypro"/>
</dbReference>
<dbReference type="PROSITE" id="PS50878">
    <property type="entry name" value="RT_POL"/>
    <property type="match status" value="1"/>
</dbReference>
<dbReference type="EC" id="3.1.26.4" evidence="2"/>
<evidence type="ECO:0000259" key="3">
    <source>
        <dbReference type="PROSITE" id="PS50878"/>
    </source>
</evidence>
<organism evidence="4 5">
    <name type="scientific">Scophthalmus maximus</name>
    <name type="common">Turbot</name>
    <name type="synonym">Psetta maxima</name>
    <dbReference type="NCBI Taxonomy" id="52904"/>
    <lineage>
        <taxon>Eukaryota</taxon>
        <taxon>Metazoa</taxon>
        <taxon>Chordata</taxon>
        <taxon>Craniata</taxon>
        <taxon>Vertebrata</taxon>
        <taxon>Euteleostomi</taxon>
        <taxon>Actinopterygii</taxon>
        <taxon>Neopterygii</taxon>
        <taxon>Teleostei</taxon>
        <taxon>Neoteleostei</taxon>
        <taxon>Acanthomorphata</taxon>
        <taxon>Carangaria</taxon>
        <taxon>Pleuronectiformes</taxon>
        <taxon>Pleuronectoidei</taxon>
        <taxon>Scophthalmidae</taxon>
        <taxon>Scophthalmus</taxon>
    </lineage>
</organism>
<dbReference type="SUPFAM" id="SSF56672">
    <property type="entry name" value="DNA/RNA polymerases"/>
    <property type="match status" value="1"/>
</dbReference>
<dbReference type="InterPro" id="IPR000477">
    <property type="entry name" value="RT_dom"/>
</dbReference>
<dbReference type="Gene3D" id="3.30.70.270">
    <property type="match status" value="1"/>
</dbReference>
<evidence type="ECO:0000313" key="5">
    <source>
        <dbReference type="Proteomes" id="UP000438429"/>
    </source>
</evidence>
<sequence>MLALGKPLQIDSCNVSITRRCIFNEHRSLPSAEQPLSTFESEIDQQLAKADALSTQEQRDALRKLFHDFQHIFSKDSQDCGVTNLHTVRIPTDPNAQPTFVHQYRIPLADYKSIQEILDKLLQKQIIRECNSTYNSPIWPVLKPTGKWRLTIDYRPLNKQVPLSRWPMIHLDQELAKVKGACFFSTVDVANGFWTMRVDPSDQYKLAFSFGNRQYTWNRCPFGYSNSPAEFNIFLHKAMSDAAARGNLIYVDDILMRSRTFDEHLAEIRHVLSQLAAAGAKLAIAKGQWCRAKVEYVGLTVGPMASSPNRVEFEPSARSKPQHVCRSSEAF</sequence>
<protein>
    <recommendedName>
        <fullName evidence="2">ribonuclease H</fullName>
        <ecNumber evidence="2">3.1.26.4</ecNumber>
    </recommendedName>
</protein>
<name>A0A6A4T817_SCOMX</name>
<comment type="similarity">
    <text evidence="1">Belongs to the beta type-B retroviral polymerase family. HERV class-II K(HML-2) pol subfamily.</text>
</comment>
<evidence type="ECO:0000256" key="1">
    <source>
        <dbReference type="ARBA" id="ARBA00010879"/>
    </source>
</evidence>
<dbReference type="PANTHER" id="PTHR33064">
    <property type="entry name" value="POL PROTEIN"/>
    <property type="match status" value="1"/>
</dbReference>
<dbReference type="GO" id="GO:0004523">
    <property type="term" value="F:RNA-DNA hybrid ribonuclease activity"/>
    <property type="evidence" value="ECO:0007669"/>
    <property type="project" value="UniProtKB-EC"/>
</dbReference>
<comment type="caution">
    <text evidence="4">The sequence shown here is derived from an EMBL/GenBank/DDBJ whole genome shotgun (WGS) entry which is preliminary data.</text>
</comment>
<gene>
    <name evidence="4" type="ORF">F2P81_007446</name>
</gene>
<dbReference type="AlphaFoldDB" id="A0A6A4T817"/>
<dbReference type="PANTHER" id="PTHR33064:SF37">
    <property type="entry name" value="RIBONUCLEASE H"/>
    <property type="match status" value="1"/>
</dbReference>
<proteinExistence type="inferred from homology"/>
<feature type="domain" description="Reverse transcriptase" evidence="3">
    <location>
        <begin position="122"/>
        <end position="301"/>
    </location>
</feature>
<dbReference type="Gene3D" id="3.10.10.10">
    <property type="entry name" value="HIV Type 1 Reverse Transcriptase, subunit A, domain 1"/>
    <property type="match status" value="1"/>
</dbReference>